<evidence type="ECO:0000256" key="1">
    <source>
        <dbReference type="SAM" id="Coils"/>
    </source>
</evidence>
<dbReference type="InterPro" id="IPR010861">
    <property type="entry name" value="DUF1492"/>
</dbReference>
<dbReference type="SUPFAM" id="SSF88659">
    <property type="entry name" value="Sigma3 and sigma4 domains of RNA polymerase sigma factors"/>
    <property type="match status" value="1"/>
</dbReference>
<evidence type="ECO:0008006" key="3">
    <source>
        <dbReference type="Google" id="ProtNLM"/>
    </source>
</evidence>
<accession>A0A8S5P9R4</accession>
<evidence type="ECO:0000313" key="2">
    <source>
        <dbReference type="EMBL" id="DAE03400.1"/>
    </source>
</evidence>
<dbReference type="Pfam" id="PF07374">
    <property type="entry name" value="DUF1492"/>
    <property type="match status" value="1"/>
</dbReference>
<protein>
    <recommendedName>
        <fullName evidence="3">RNA polymerase sigma-70 region 4 domain-containing protein</fullName>
    </recommendedName>
</protein>
<dbReference type="Gene3D" id="1.20.140.160">
    <property type="match status" value="1"/>
</dbReference>
<sequence length="128" mass="15199">MMANEELQAVRHTEQRMRALEIQLSAINRDLHSEAMQICESGDAMPRISKHLQECREELNREWDELIDSRNKVKQVINQITDGQYRDVLNLRYINALPWEQIAVELGYSWRQVHRLHKKAIAEFEKMA</sequence>
<feature type="coiled-coil region" evidence="1">
    <location>
        <begin position="3"/>
        <end position="30"/>
    </location>
</feature>
<proteinExistence type="predicted"/>
<reference evidence="2" key="1">
    <citation type="journal article" date="2021" name="Proc. Natl. Acad. Sci. U.S.A.">
        <title>A Catalog of Tens of Thousands of Viruses from Human Metagenomes Reveals Hidden Associations with Chronic Diseases.</title>
        <authorList>
            <person name="Tisza M.J."/>
            <person name="Buck C.B."/>
        </authorList>
    </citation>
    <scope>NUCLEOTIDE SEQUENCE</scope>
    <source>
        <strain evidence="2">CtaNG1</strain>
    </source>
</reference>
<dbReference type="InterPro" id="IPR013324">
    <property type="entry name" value="RNA_pol_sigma_r3/r4-like"/>
</dbReference>
<dbReference type="EMBL" id="BK015365">
    <property type="protein sequence ID" value="DAE03400.1"/>
    <property type="molecule type" value="Genomic_DNA"/>
</dbReference>
<keyword evidence="1" id="KW-0175">Coiled coil</keyword>
<name>A0A8S5P9R4_9CAUD</name>
<organism evidence="2">
    <name type="scientific">Myoviridae sp. ctaNG1</name>
    <dbReference type="NCBI Taxonomy" id="2825132"/>
    <lineage>
        <taxon>Viruses</taxon>
        <taxon>Duplodnaviria</taxon>
        <taxon>Heunggongvirae</taxon>
        <taxon>Uroviricota</taxon>
        <taxon>Caudoviricetes</taxon>
    </lineage>
</organism>